<feature type="region of interest" description="Disordered" evidence="1">
    <location>
        <begin position="1"/>
        <end position="27"/>
    </location>
</feature>
<feature type="region of interest" description="Disordered" evidence="1">
    <location>
        <begin position="81"/>
        <end position="100"/>
    </location>
</feature>
<protein>
    <submittedName>
        <fullName evidence="2">Ferritin-like domain-containing protein</fullName>
    </submittedName>
</protein>
<dbReference type="RefSeq" id="WP_134749077.1">
    <property type="nucleotide sequence ID" value="NZ_CP038148.1"/>
</dbReference>
<dbReference type="PANTHER" id="PTHR42782">
    <property type="entry name" value="SI:CH73-314G15.3"/>
    <property type="match status" value="1"/>
</dbReference>
<dbReference type="KEGG" id="ppai:E1956_11955"/>
<dbReference type="Proteomes" id="UP000295727">
    <property type="component" value="Chromosome 1"/>
</dbReference>
<dbReference type="InterPro" id="IPR011197">
    <property type="entry name" value="UCP012318"/>
</dbReference>
<proteinExistence type="predicted"/>
<dbReference type="InterPro" id="IPR009078">
    <property type="entry name" value="Ferritin-like_SF"/>
</dbReference>
<accession>A0A4P7CPQ8</accession>
<evidence type="ECO:0000313" key="3">
    <source>
        <dbReference type="Proteomes" id="UP000295727"/>
    </source>
</evidence>
<keyword evidence="3" id="KW-1185">Reference proteome</keyword>
<evidence type="ECO:0000313" key="2">
    <source>
        <dbReference type="EMBL" id="QBQ97815.1"/>
    </source>
</evidence>
<dbReference type="EMBL" id="CP038148">
    <property type="protein sequence ID" value="QBQ97815.1"/>
    <property type="molecule type" value="Genomic_DNA"/>
</dbReference>
<gene>
    <name evidence="2" type="ORF">E1956_11955</name>
</gene>
<dbReference type="Pfam" id="PF04305">
    <property type="entry name" value="DUF455"/>
    <property type="match status" value="1"/>
</dbReference>
<dbReference type="InterPro" id="IPR007402">
    <property type="entry name" value="DUF455"/>
</dbReference>
<dbReference type="AlphaFoldDB" id="A0A4P7CPQ8"/>
<dbReference type="SUPFAM" id="SSF47240">
    <property type="entry name" value="Ferritin-like"/>
    <property type="match status" value="1"/>
</dbReference>
<reference evidence="2 3" key="1">
    <citation type="submission" date="2019-03" db="EMBL/GenBank/DDBJ databases">
        <title>Paraburkholderia sp. 7MH5, isolated from subtropical forest soil.</title>
        <authorList>
            <person name="Gao Z.-H."/>
            <person name="Qiu L.-H."/>
        </authorList>
    </citation>
    <scope>NUCLEOTIDE SEQUENCE [LARGE SCALE GENOMIC DNA]</scope>
    <source>
        <strain evidence="2 3">7MH5</strain>
    </source>
</reference>
<dbReference type="PIRSF" id="PIRSF012318">
    <property type="entry name" value="UCP012318"/>
    <property type="match status" value="1"/>
</dbReference>
<dbReference type="CDD" id="cd00657">
    <property type="entry name" value="Ferritin_like"/>
    <property type="match status" value="1"/>
</dbReference>
<evidence type="ECO:0000256" key="1">
    <source>
        <dbReference type="SAM" id="MobiDB-lite"/>
    </source>
</evidence>
<organism evidence="2 3">
    <name type="scientific">Paraburkholderia pallida</name>
    <dbReference type="NCBI Taxonomy" id="2547399"/>
    <lineage>
        <taxon>Bacteria</taxon>
        <taxon>Pseudomonadati</taxon>
        <taxon>Pseudomonadota</taxon>
        <taxon>Betaproteobacteria</taxon>
        <taxon>Burkholderiales</taxon>
        <taxon>Burkholderiaceae</taxon>
        <taxon>Paraburkholderia</taxon>
    </lineage>
</organism>
<sequence>MSSVFSEAAASTPRHPADAAHRAPCTPARTHWRAAALDALRERDPLAKAEAVRALHAEAQEAASQGMTHWDASSTLVAHGELPGRPARPELVEPRSLQRRSMSTPQGRVVLLHALAHIEFNAINLALDAVWRFANLPDAFYADWLRVAAEEAYHFSLLRQRLADYGQAYGDFPAHNGLWEMCERTSDDVLARMALVPRVLEARGLDASPPIRARLKQAGDDESAAILDIILRDEVGHVRIGNHWFRYLCEARGLDPHAAWLALAEQYNAPRMRGPFNFEARRSAGFDQAELDTLAAQDAAAASESAARRGAEEK</sequence>
<dbReference type="OrthoDB" id="9778629at2"/>
<name>A0A4P7CPQ8_9BURK</name>
<dbReference type="PANTHER" id="PTHR42782:SF4">
    <property type="entry name" value="DUF455 DOMAIN-CONTAINING PROTEIN"/>
    <property type="match status" value="1"/>
</dbReference>